<dbReference type="AlphaFoldDB" id="A0A1I4YC09"/>
<keyword evidence="3 4" id="KW-0378">Hydrolase</keyword>
<dbReference type="HAMAP" id="MF_00163">
    <property type="entry name" value="Pep_deformylase"/>
    <property type="match status" value="1"/>
</dbReference>
<protein>
    <recommendedName>
        <fullName evidence="4">Peptide deformylase</fullName>
        <shortName evidence="4">PDF</shortName>
        <ecNumber evidence="4">3.5.1.88</ecNumber>
    </recommendedName>
    <alternativeName>
        <fullName evidence="4">Polypeptide deformylase</fullName>
    </alternativeName>
</protein>
<accession>A0A1I4YC09</accession>
<feature type="binding site" evidence="4">
    <location>
        <position position="105"/>
    </location>
    <ligand>
        <name>Fe cation</name>
        <dbReference type="ChEBI" id="CHEBI:24875"/>
    </ligand>
</feature>
<dbReference type="NCBIfam" id="TIGR00079">
    <property type="entry name" value="pept_deformyl"/>
    <property type="match status" value="1"/>
</dbReference>
<dbReference type="GO" id="GO:0042586">
    <property type="term" value="F:peptide deformylase activity"/>
    <property type="evidence" value="ECO:0007669"/>
    <property type="project" value="UniProtKB-UniRule"/>
</dbReference>
<comment type="similarity">
    <text evidence="1 4">Belongs to the polypeptide deformylase family.</text>
</comment>
<keyword evidence="4" id="KW-0408">Iron</keyword>
<keyword evidence="6" id="KW-1185">Reference proteome</keyword>
<dbReference type="InterPro" id="IPR023635">
    <property type="entry name" value="Peptide_deformylase"/>
</dbReference>
<feature type="binding site" evidence="4">
    <location>
        <position position="151"/>
    </location>
    <ligand>
        <name>Fe cation</name>
        <dbReference type="ChEBI" id="CHEBI:24875"/>
    </ligand>
</feature>
<keyword evidence="4" id="KW-0648">Protein biosynthesis</keyword>
<gene>
    <name evidence="4" type="primary">def</name>
    <name evidence="5" type="ORF">SAMN05660413_00695</name>
</gene>
<organism evidence="5 6">
    <name type="scientific">Salegentibacter flavus</name>
    <dbReference type="NCBI Taxonomy" id="287099"/>
    <lineage>
        <taxon>Bacteria</taxon>
        <taxon>Pseudomonadati</taxon>
        <taxon>Bacteroidota</taxon>
        <taxon>Flavobacteriia</taxon>
        <taxon>Flavobacteriales</taxon>
        <taxon>Flavobacteriaceae</taxon>
        <taxon>Salegentibacter</taxon>
    </lineage>
</organism>
<dbReference type="Proteomes" id="UP000199153">
    <property type="component" value="Unassembled WGS sequence"/>
</dbReference>
<dbReference type="EC" id="3.5.1.88" evidence="4"/>
<dbReference type="RefSeq" id="WP_093405883.1">
    <property type="nucleotide sequence ID" value="NZ_FOVL01000002.1"/>
</dbReference>
<comment type="catalytic activity">
    <reaction evidence="4">
        <text>N-terminal N-formyl-L-methionyl-[peptide] + H2O = N-terminal L-methionyl-[peptide] + formate</text>
        <dbReference type="Rhea" id="RHEA:24420"/>
        <dbReference type="Rhea" id="RHEA-COMP:10639"/>
        <dbReference type="Rhea" id="RHEA-COMP:10640"/>
        <dbReference type="ChEBI" id="CHEBI:15377"/>
        <dbReference type="ChEBI" id="CHEBI:15740"/>
        <dbReference type="ChEBI" id="CHEBI:49298"/>
        <dbReference type="ChEBI" id="CHEBI:64731"/>
        <dbReference type="EC" id="3.5.1.88"/>
    </reaction>
</comment>
<dbReference type="PIRSF" id="PIRSF004749">
    <property type="entry name" value="Pep_def"/>
    <property type="match status" value="1"/>
</dbReference>
<reference evidence="5 6" key="1">
    <citation type="submission" date="2016-10" db="EMBL/GenBank/DDBJ databases">
        <authorList>
            <person name="de Groot N.N."/>
        </authorList>
    </citation>
    <scope>NUCLEOTIDE SEQUENCE [LARGE SCALE GENOMIC DNA]</scope>
    <source>
        <strain evidence="5 6">DSM 17794</strain>
    </source>
</reference>
<evidence type="ECO:0000256" key="2">
    <source>
        <dbReference type="ARBA" id="ARBA00022723"/>
    </source>
</evidence>
<evidence type="ECO:0000256" key="4">
    <source>
        <dbReference type="HAMAP-Rule" id="MF_00163"/>
    </source>
</evidence>
<dbReference type="InterPro" id="IPR036821">
    <property type="entry name" value="Peptide_deformylase_sf"/>
</dbReference>
<evidence type="ECO:0000256" key="1">
    <source>
        <dbReference type="ARBA" id="ARBA00010759"/>
    </source>
</evidence>
<evidence type="ECO:0000256" key="3">
    <source>
        <dbReference type="ARBA" id="ARBA00022801"/>
    </source>
</evidence>
<comment type="cofactor">
    <cofactor evidence="4">
        <name>Fe(2+)</name>
        <dbReference type="ChEBI" id="CHEBI:29033"/>
    </cofactor>
    <text evidence="4">Binds 1 Fe(2+) ion.</text>
</comment>
<keyword evidence="2 4" id="KW-0479">Metal-binding</keyword>
<dbReference type="STRING" id="287099.SAMN05660413_00695"/>
<proteinExistence type="inferred from homology"/>
<dbReference type="OrthoDB" id="9784988at2"/>
<feature type="active site" evidence="4">
    <location>
        <position position="148"/>
    </location>
</feature>
<dbReference type="PANTHER" id="PTHR10458:SF22">
    <property type="entry name" value="PEPTIDE DEFORMYLASE"/>
    <property type="match status" value="1"/>
</dbReference>
<dbReference type="PRINTS" id="PR01576">
    <property type="entry name" value="PDEFORMYLASE"/>
</dbReference>
<dbReference type="EMBL" id="FOVL01000002">
    <property type="protein sequence ID" value="SFN35575.1"/>
    <property type="molecule type" value="Genomic_DNA"/>
</dbReference>
<feature type="binding site" evidence="4">
    <location>
        <position position="147"/>
    </location>
    <ligand>
        <name>Fe cation</name>
        <dbReference type="ChEBI" id="CHEBI:24875"/>
    </ligand>
</feature>
<dbReference type="CDD" id="cd00487">
    <property type="entry name" value="Pep_deformylase"/>
    <property type="match status" value="1"/>
</dbReference>
<dbReference type="SUPFAM" id="SSF56420">
    <property type="entry name" value="Peptide deformylase"/>
    <property type="match status" value="1"/>
</dbReference>
<evidence type="ECO:0000313" key="5">
    <source>
        <dbReference type="EMBL" id="SFN35575.1"/>
    </source>
</evidence>
<dbReference type="GO" id="GO:0046872">
    <property type="term" value="F:metal ion binding"/>
    <property type="evidence" value="ECO:0007669"/>
    <property type="project" value="UniProtKB-KW"/>
</dbReference>
<evidence type="ECO:0000313" key="6">
    <source>
        <dbReference type="Proteomes" id="UP000199153"/>
    </source>
</evidence>
<dbReference type="PANTHER" id="PTHR10458">
    <property type="entry name" value="PEPTIDE DEFORMYLASE"/>
    <property type="match status" value="1"/>
</dbReference>
<name>A0A1I4YC09_9FLAO</name>
<comment type="function">
    <text evidence="4">Removes the formyl group from the N-terminal Met of newly synthesized proteins. Requires at least a dipeptide for an efficient rate of reaction. N-terminal L-methionine is a prerequisite for activity but the enzyme has broad specificity at other positions.</text>
</comment>
<dbReference type="GO" id="GO:0006412">
    <property type="term" value="P:translation"/>
    <property type="evidence" value="ECO:0007669"/>
    <property type="project" value="UniProtKB-UniRule"/>
</dbReference>
<sequence length="196" mass="22819">MILPIVAYGDPVLRKKCREIPEDYPKLKELIDNMWETMYNAYGVGLAAPQVGVPIRLFMIDPSPFAEDEELEAQEREQLNNLKKVFINPRILDEEGDEWAFNEGCLSIPEIREDVFRKPVITIEYQDEDFKSHRDTYSGLAARVIQHEYDHIEGILFTDKLSSLKKRLLKGKLANISKGKIKIDYKMRFPDMKKGR</sequence>
<dbReference type="NCBIfam" id="NF001159">
    <property type="entry name" value="PRK00150.1-3"/>
    <property type="match status" value="1"/>
</dbReference>
<dbReference type="Pfam" id="PF01327">
    <property type="entry name" value="Pep_deformylase"/>
    <property type="match status" value="1"/>
</dbReference>
<dbReference type="Gene3D" id="3.90.45.10">
    <property type="entry name" value="Peptide deformylase"/>
    <property type="match status" value="1"/>
</dbReference>